<evidence type="ECO:0000256" key="6">
    <source>
        <dbReference type="ARBA" id="ARBA00022490"/>
    </source>
</evidence>
<dbReference type="EC" id="6.3.3.1" evidence="4"/>
<dbReference type="HAMAP" id="MF_00741">
    <property type="entry name" value="AIRS"/>
    <property type="match status" value="1"/>
</dbReference>
<comment type="similarity">
    <text evidence="3">Belongs to the AIR synthase family.</text>
</comment>
<dbReference type="GO" id="GO:0006189">
    <property type="term" value="P:'de novo' IMP biosynthetic process"/>
    <property type="evidence" value="ECO:0007669"/>
    <property type="project" value="UniProtKB-UniPathway"/>
</dbReference>
<comment type="pathway">
    <text evidence="2">Purine metabolism; IMP biosynthesis via de novo pathway; 5-amino-1-(5-phospho-D-ribosyl)imidazole from N(2)-formyl-N(1)-(5-phospho-D-ribosyl)glycinamide: step 2/2.</text>
</comment>
<comment type="caution">
    <text evidence="17">The sequence shown here is derived from an EMBL/GenBank/DDBJ whole genome shotgun (WGS) entry which is preliminary data.</text>
</comment>
<evidence type="ECO:0000313" key="17">
    <source>
        <dbReference type="EMBL" id="KUG03670.1"/>
    </source>
</evidence>
<evidence type="ECO:0000256" key="1">
    <source>
        <dbReference type="ARBA" id="ARBA00004496"/>
    </source>
</evidence>
<organism evidence="17">
    <name type="scientific">hydrocarbon metagenome</name>
    <dbReference type="NCBI Taxonomy" id="938273"/>
    <lineage>
        <taxon>unclassified sequences</taxon>
        <taxon>metagenomes</taxon>
        <taxon>ecological metagenomes</taxon>
    </lineage>
</organism>
<evidence type="ECO:0000259" key="16">
    <source>
        <dbReference type="Pfam" id="PF02769"/>
    </source>
</evidence>
<reference evidence="17" key="1">
    <citation type="journal article" date="2015" name="Proc. Natl. Acad. Sci. U.S.A.">
        <title>Networks of energetic and metabolic interactions define dynamics in microbial communities.</title>
        <authorList>
            <person name="Embree M."/>
            <person name="Liu J.K."/>
            <person name="Al-Bassam M.M."/>
            <person name="Zengler K."/>
        </authorList>
    </citation>
    <scope>NUCLEOTIDE SEQUENCE</scope>
</reference>
<evidence type="ECO:0000256" key="8">
    <source>
        <dbReference type="ARBA" id="ARBA00022741"/>
    </source>
</evidence>
<gene>
    <name evidence="17" type="ORF">ASZ90_018915</name>
</gene>
<dbReference type="CDD" id="cd02196">
    <property type="entry name" value="PurM"/>
    <property type="match status" value="1"/>
</dbReference>
<keyword evidence="9" id="KW-0658">Purine biosynthesis</keyword>
<evidence type="ECO:0000259" key="15">
    <source>
        <dbReference type="Pfam" id="PF00586"/>
    </source>
</evidence>
<evidence type="ECO:0000256" key="12">
    <source>
        <dbReference type="ARBA" id="ARBA00032931"/>
    </source>
</evidence>
<keyword evidence="10" id="KW-0067">ATP-binding</keyword>
<keyword evidence="8" id="KW-0547">Nucleotide-binding</keyword>
<name>A0A0W8E5H9_9ZZZZ</name>
<dbReference type="InterPro" id="IPR016188">
    <property type="entry name" value="PurM-like_N"/>
</dbReference>
<dbReference type="Pfam" id="PF00586">
    <property type="entry name" value="AIRS"/>
    <property type="match status" value="1"/>
</dbReference>
<dbReference type="UniPathway" id="UPA00074">
    <property type="reaction ID" value="UER00129"/>
</dbReference>
<dbReference type="InterPro" id="IPR036676">
    <property type="entry name" value="PurM-like_C_sf"/>
</dbReference>
<keyword evidence="7 17" id="KW-0436">Ligase</keyword>
<dbReference type="AlphaFoldDB" id="A0A0W8E5H9"/>
<evidence type="ECO:0000256" key="10">
    <source>
        <dbReference type="ARBA" id="ARBA00022840"/>
    </source>
</evidence>
<feature type="domain" description="PurM-like N-terminal" evidence="15">
    <location>
        <begin position="59"/>
        <end position="164"/>
    </location>
</feature>
<dbReference type="GO" id="GO:0004641">
    <property type="term" value="F:phosphoribosylformylglycinamidine cyclo-ligase activity"/>
    <property type="evidence" value="ECO:0007669"/>
    <property type="project" value="UniProtKB-EC"/>
</dbReference>
<feature type="domain" description="PurM-like C-terminal" evidence="16">
    <location>
        <begin position="177"/>
        <end position="343"/>
    </location>
</feature>
<evidence type="ECO:0000256" key="11">
    <source>
        <dbReference type="ARBA" id="ARBA00031908"/>
    </source>
</evidence>
<dbReference type="SUPFAM" id="SSF56042">
    <property type="entry name" value="PurM C-terminal domain-like"/>
    <property type="match status" value="1"/>
</dbReference>
<dbReference type="EMBL" id="LNQE01001872">
    <property type="protein sequence ID" value="KUG03670.1"/>
    <property type="molecule type" value="Genomic_DNA"/>
</dbReference>
<dbReference type="InterPro" id="IPR010918">
    <property type="entry name" value="PurM-like_C_dom"/>
</dbReference>
<protein>
    <recommendedName>
        <fullName evidence="5">Phosphoribosylformylglycinamidine cyclo-ligase</fullName>
        <ecNumber evidence="4">6.3.3.1</ecNumber>
    </recommendedName>
    <alternativeName>
        <fullName evidence="12">AIR synthase</fullName>
    </alternativeName>
    <alternativeName>
        <fullName evidence="13">AIRS</fullName>
    </alternativeName>
    <alternativeName>
        <fullName evidence="11">Phosphoribosyl-aminoimidazole synthetase</fullName>
    </alternativeName>
</protein>
<dbReference type="PANTHER" id="PTHR10520">
    <property type="entry name" value="TRIFUNCTIONAL PURINE BIOSYNTHETIC PROTEIN ADENOSINE-3-RELATED"/>
    <property type="match status" value="1"/>
</dbReference>
<dbReference type="FunFam" id="3.90.650.10:FF:000011">
    <property type="entry name" value="Phosphoribosylformylglycinamidine cyclo-ligase"/>
    <property type="match status" value="1"/>
</dbReference>
<sequence>MERTGLSYKDAGVDIDAANQSVDMIKKWVGMTSRPEVLTEIGSFGGLFALDTGRYKEPVLVSGTDGVGTKLIIAQMTGISDTVGIDLVAMSVNDILVHGAEPLFFLDYIAVGQLKPELIESLVKGVSQGCLQAGCALIGGETAEMPGLYEADEYDLAGFTVGVVERSKIIDGKKIAEEDVIIALPSTGIHSNGYSLVRKVLFETANLKIDDYIEELGKTLGEELLTPTRIYVKAVLALLDEVEVNGMAHITGGGIVENLQRILPQGMGAVIDTSQVPTLPIFDLLQNLGQIPKEEMYRTFNMGIGYVLVISPDKFSAALKHLRDNGEKPIIIGRITSQEKGVVVK</sequence>
<dbReference type="Pfam" id="PF02769">
    <property type="entry name" value="AIRS_C"/>
    <property type="match status" value="1"/>
</dbReference>
<dbReference type="GO" id="GO:0005829">
    <property type="term" value="C:cytosol"/>
    <property type="evidence" value="ECO:0007669"/>
    <property type="project" value="TreeGrafter"/>
</dbReference>
<dbReference type="Gene3D" id="3.30.1330.10">
    <property type="entry name" value="PurM-like, N-terminal domain"/>
    <property type="match status" value="1"/>
</dbReference>
<dbReference type="SUPFAM" id="SSF55326">
    <property type="entry name" value="PurM N-terminal domain-like"/>
    <property type="match status" value="1"/>
</dbReference>
<comment type="subcellular location">
    <subcellularLocation>
        <location evidence="1">Cytoplasm</location>
    </subcellularLocation>
</comment>
<evidence type="ECO:0000256" key="2">
    <source>
        <dbReference type="ARBA" id="ARBA00004686"/>
    </source>
</evidence>
<dbReference type="GO" id="GO:0005524">
    <property type="term" value="F:ATP binding"/>
    <property type="evidence" value="ECO:0007669"/>
    <property type="project" value="UniProtKB-KW"/>
</dbReference>
<evidence type="ECO:0000256" key="9">
    <source>
        <dbReference type="ARBA" id="ARBA00022755"/>
    </source>
</evidence>
<dbReference type="GO" id="GO:0004637">
    <property type="term" value="F:phosphoribosylamine-glycine ligase activity"/>
    <property type="evidence" value="ECO:0007669"/>
    <property type="project" value="TreeGrafter"/>
</dbReference>
<accession>A0A0W8E5H9</accession>
<evidence type="ECO:0000256" key="5">
    <source>
        <dbReference type="ARBA" id="ARBA00020367"/>
    </source>
</evidence>
<comment type="catalytic activity">
    <reaction evidence="14">
        <text>2-formamido-N(1)-(5-O-phospho-beta-D-ribosyl)acetamidine + ATP = 5-amino-1-(5-phospho-beta-D-ribosyl)imidazole + ADP + phosphate + H(+)</text>
        <dbReference type="Rhea" id="RHEA:23032"/>
        <dbReference type="ChEBI" id="CHEBI:15378"/>
        <dbReference type="ChEBI" id="CHEBI:30616"/>
        <dbReference type="ChEBI" id="CHEBI:43474"/>
        <dbReference type="ChEBI" id="CHEBI:137981"/>
        <dbReference type="ChEBI" id="CHEBI:147287"/>
        <dbReference type="ChEBI" id="CHEBI:456216"/>
        <dbReference type="EC" id="6.3.3.1"/>
    </reaction>
</comment>
<dbReference type="InterPro" id="IPR036921">
    <property type="entry name" value="PurM-like_N_sf"/>
</dbReference>
<dbReference type="NCBIfam" id="TIGR00878">
    <property type="entry name" value="purM"/>
    <property type="match status" value="1"/>
</dbReference>
<evidence type="ECO:0000256" key="13">
    <source>
        <dbReference type="ARBA" id="ARBA00033093"/>
    </source>
</evidence>
<dbReference type="PANTHER" id="PTHR10520:SF12">
    <property type="entry name" value="TRIFUNCTIONAL PURINE BIOSYNTHETIC PROTEIN ADENOSINE-3"/>
    <property type="match status" value="1"/>
</dbReference>
<evidence type="ECO:0000256" key="4">
    <source>
        <dbReference type="ARBA" id="ARBA00013047"/>
    </source>
</evidence>
<dbReference type="Gene3D" id="3.90.650.10">
    <property type="entry name" value="PurM-like C-terminal domain"/>
    <property type="match status" value="1"/>
</dbReference>
<evidence type="ECO:0000256" key="3">
    <source>
        <dbReference type="ARBA" id="ARBA00010280"/>
    </source>
</evidence>
<proteinExistence type="inferred from homology"/>
<evidence type="ECO:0000256" key="14">
    <source>
        <dbReference type="ARBA" id="ARBA00049057"/>
    </source>
</evidence>
<keyword evidence="6" id="KW-0963">Cytoplasm</keyword>
<dbReference type="InterPro" id="IPR004733">
    <property type="entry name" value="PurM_cligase"/>
</dbReference>
<evidence type="ECO:0000256" key="7">
    <source>
        <dbReference type="ARBA" id="ARBA00022598"/>
    </source>
</evidence>
<dbReference type="GO" id="GO:0046084">
    <property type="term" value="P:adenine biosynthetic process"/>
    <property type="evidence" value="ECO:0007669"/>
    <property type="project" value="TreeGrafter"/>
</dbReference>
<dbReference type="FunFam" id="3.30.1330.10:FF:000001">
    <property type="entry name" value="Phosphoribosylformylglycinamidine cyclo-ligase"/>
    <property type="match status" value="1"/>
</dbReference>